<organism evidence="1 2">
    <name type="scientific">Caenorhabditis briggsae</name>
    <dbReference type="NCBI Taxonomy" id="6238"/>
    <lineage>
        <taxon>Eukaryota</taxon>
        <taxon>Metazoa</taxon>
        <taxon>Ecdysozoa</taxon>
        <taxon>Nematoda</taxon>
        <taxon>Chromadorea</taxon>
        <taxon>Rhabditida</taxon>
        <taxon>Rhabditina</taxon>
        <taxon>Rhabditomorpha</taxon>
        <taxon>Rhabditoidea</taxon>
        <taxon>Rhabditidae</taxon>
        <taxon>Peloderinae</taxon>
        <taxon>Caenorhabditis</taxon>
    </lineage>
</organism>
<dbReference type="HOGENOM" id="CLU_1157299_0_0_1"/>
<dbReference type="Proteomes" id="UP000008549">
    <property type="component" value="Unassembled WGS sequence"/>
</dbReference>
<dbReference type="KEGG" id="cbr:CBG_22985"/>
<name>A8Y3I3_CAEBR</name>
<dbReference type="WormBase" id="CBG22985">
    <property type="protein sequence ID" value="CBP48494"/>
    <property type="gene ID" value="WBGene00041423"/>
</dbReference>
<dbReference type="EMBL" id="HE600964">
    <property type="protein sequence ID" value="CAP39452.1"/>
    <property type="molecule type" value="Genomic_DNA"/>
</dbReference>
<dbReference type="GeneID" id="8585061"/>
<keyword evidence="2" id="KW-1185">Reference proteome</keyword>
<evidence type="ECO:0000313" key="2">
    <source>
        <dbReference type="Proteomes" id="UP000008549"/>
    </source>
</evidence>
<reference evidence="1 2" key="2">
    <citation type="journal article" date="2011" name="PLoS Genet.">
        <title>Caenorhabditis briggsae recombinant inbred line genotypes reveal inter-strain incompatibility and the evolution of recombination.</title>
        <authorList>
            <person name="Ross J.A."/>
            <person name="Koboldt D.C."/>
            <person name="Staisch J.E."/>
            <person name="Chamberlin H.M."/>
            <person name="Gupta B.P."/>
            <person name="Miller R.D."/>
            <person name="Baird S.E."/>
            <person name="Haag E.S."/>
        </authorList>
    </citation>
    <scope>NUCLEOTIDE SEQUENCE [LARGE SCALE GENOMIC DNA]</scope>
    <source>
        <strain evidence="1 2">AF16</strain>
    </source>
</reference>
<dbReference type="InParanoid" id="A8Y3I3"/>
<sequence>MSKNSLKIKQHFSASLHSGCLSPGALPDLWRETGYYNHNLKRNRLRRRFSISDATRRFANGFRRREDLNSRQSRSEYTDVFRGNQEVEIELLDDVEVMEDVQILEENVEETQFPDDLQFEEPLFFEEIEEPLQIPDSEIQRIDANDIIEDSFLSIINDDKFSINEFDQYLNVSPHLLRGRLPTWYYSRKFTIKIPPPLWCRQTKLLERYGFGSFNILKVHLRLVKNISKLCHNVKNYKKL</sequence>
<dbReference type="CTD" id="8585061"/>
<dbReference type="AlphaFoldDB" id="A8Y3I3"/>
<gene>
    <name evidence="1 3" type="ORF">CBG22985</name>
    <name evidence="1" type="ORF">CBG_22985</name>
</gene>
<evidence type="ECO:0000313" key="3">
    <source>
        <dbReference type="WormBase" id="CBG22985"/>
    </source>
</evidence>
<proteinExistence type="predicted"/>
<reference evidence="1 2" key="1">
    <citation type="journal article" date="2003" name="PLoS Biol.">
        <title>The genome sequence of Caenorhabditis briggsae: a platform for comparative genomics.</title>
        <authorList>
            <person name="Stein L.D."/>
            <person name="Bao Z."/>
            <person name="Blasiar D."/>
            <person name="Blumenthal T."/>
            <person name="Brent M.R."/>
            <person name="Chen N."/>
            <person name="Chinwalla A."/>
            <person name="Clarke L."/>
            <person name="Clee C."/>
            <person name="Coghlan A."/>
            <person name="Coulson A."/>
            <person name="D'Eustachio P."/>
            <person name="Fitch D.H."/>
            <person name="Fulton L.A."/>
            <person name="Fulton R.E."/>
            <person name="Griffiths-Jones S."/>
            <person name="Harris T.W."/>
            <person name="Hillier L.W."/>
            <person name="Kamath R."/>
            <person name="Kuwabara P.E."/>
            <person name="Mardis E.R."/>
            <person name="Marra M.A."/>
            <person name="Miner T.L."/>
            <person name="Minx P."/>
            <person name="Mullikin J.C."/>
            <person name="Plumb R.W."/>
            <person name="Rogers J."/>
            <person name="Schein J.E."/>
            <person name="Sohrmann M."/>
            <person name="Spieth J."/>
            <person name="Stajich J.E."/>
            <person name="Wei C."/>
            <person name="Willey D."/>
            <person name="Wilson R.K."/>
            <person name="Durbin R."/>
            <person name="Waterston R.H."/>
        </authorList>
    </citation>
    <scope>NUCLEOTIDE SEQUENCE [LARGE SCALE GENOMIC DNA]</scope>
    <source>
        <strain evidence="1 2">AF16</strain>
    </source>
</reference>
<dbReference type="RefSeq" id="XP_002643067.1">
    <property type="nucleotide sequence ID" value="XM_002643021.1"/>
</dbReference>
<accession>A8Y3I3</accession>
<evidence type="ECO:0000313" key="1">
    <source>
        <dbReference type="EMBL" id="CAP39452.1"/>
    </source>
</evidence>
<protein>
    <submittedName>
        <fullName evidence="1">Protein CBG22985</fullName>
    </submittedName>
</protein>